<dbReference type="PANTHER" id="PTHR30619:SF1">
    <property type="entry name" value="RECOMBINATION PROTEIN 2"/>
    <property type="match status" value="1"/>
</dbReference>
<accession>A0A1S8TFT6</accession>
<organism evidence="2 3">
    <name type="scientific">Clostridium puniceum</name>
    <dbReference type="NCBI Taxonomy" id="29367"/>
    <lineage>
        <taxon>Bacteria</taxon>
        <taxon>Bacillati</taxon>
        <taxon>Bacillota</taxon>
        <taxon>Clostridia</taxon>
        <taxon>Eubacteriales</taxon>
        <taxon>Clostridiaceae</taxon>
        <taxon>Clostridium</taxon>
    </lineage>
</organism>
<dbReference type="Proteomes" id="UP000190890">
    <property type="component" value="Unassembled WGS sequence"/>
</dbReference>
<dbReference type="Gene3D" id="3.60.15.10">
    <property type="entry name" value="Ribonuclease Z/Hydroxyacylglutathione hydrolase-like"/>
    <property type="match status" value="1"/>
</dbReference>
<dbReference type="STRING" id="29367.CLPUN_27040"/>
<dbReference type="AlphaFoldDB" id="A0A1S8TFT6"/>
<protein>
    <submittedName>
        <fullName evidence="2">Beta-lactamase superfamily domain protein</fullName>
    </submittedName>
</protein>
<evidence type="ECO:0000313" key="2">
    <source>
        <dbReference type="EMBL" id="OOM76472.1"/>
    </source>
</evidence>
<feature type="domain" description="Metallo-beta-lactamase" evidence="1">
    <location>
        <begin position="13"/>
        <end position="92"/>
    </location>
</feature>
<gene>
    <name evidence="2" type="ORF">CLPUN_27040</name>
</gene>
<dbReference type="PANTHER" id="PTHR30619">
    <property type="entry name" value="DNA INTERNALIZATION/COMPETENCE PROTEIN COMEC/REC2"/>
    <property type="match status" value="1"/>
</dbReference>
<evidence type="ECO:0000313" key="3">
    <source>
        <dbReference type="Proteomes" id="UP000190890"/>
    </source>
</evidence>
<name>A0A1S8TFT6_9CLOT</name>
<sequence length="404" mass="47011">MKYIQIDIYPAKSGDAFLIKFSNGKNIVIDMGFKETYELYMKKDFLELNAIGGKINLMIISHIDKDHIEGAIQFFKENSRNTKIIEVEEVWHNSYKHLQIKKNDNLIGNDKELDILDEIKNSNSIEKTDEFNENKGISALQGSTLASYLYAYNYNWNESFCGGPICSEIESNCNLDEININIISPNFKKMKNLSRIWLSFLRSKKYDFKITNDVIFDDAYEFYIKNINEFEVEESDNISYAPIKFEIEKLKLVEAKEKDNSKSNGASIGVEISYKEKKMLFLGDCHEDIVINRLLNECKDGQEKYYDVIKLPHHGSLRNNSNWINFVRAKYYIFSTDGKSHEGHPSVEVISKIITKNKGNKEKVYLVFNYKVECIVYFESEELKEIYNYDIVCSDAQEKISICI</sequence>
<evidence type="ECO:0000259" key="1">
    <source>
        <dbReference type="Pfam" id="PF00753"/>
    </source>
</evidence>
<keyword evidence="3" id="KW-1185">Reference proteome</keyword>
<dbReference type="InterPro" id="IPR001279">
    <property type="entry name" value="Metallo-B-lactamas"/>
</dbReference>
<dbReference type="SUPFAM" id="SSF56281">
    <property type="entry name" value="Metallo-hydrolase/oxidoreductase"/>
    <property type="match status" value="1"/>
</dbReference>
<reference evidence="2 3" key="1">
    <citation type="submission" date="2016-05" db="EMBL/GenBank/DDBJ databases">
        <title>Microbial solvent formation.</title>
        <authorList>
            <person name="Poehlein A."/>
            <person name="Montoya Solano J.D."/>
            <person name="Flitsch S."/>
            <person name="Krabben P."/>
            <person name="Duerre P."/>
            <person name="Daniel R."/>
        </authorList>
    </citation>
    <scope>NUCLEOTIDE SEQUENCE [LARGE SCALE GENOMIC DNA]</scope>
    <source>
        <strain evidence="2 3">DSM 2619</strain>
    </source>
</reference>
<dbReference type="Pfam" id="PF00753">
    <property type="entry name" value="Lactamase_B"/>
    <property type="match status" value="1"/>
</dbReference>
<proteinExistence type="predicted"/>
<dbReference type="InterPro" id="IPR052159">
    <property type="entry name" value="Competence_DNA_uptake"/>
</dbReference>
<comment type="caution">
    <text evidence="2">The sequence shown here is derived from an EMBL/GenBank/DDBJ whole genome shotgun (WGS) entry which is preliminary data.</text>
</comment>
<dbReference type="EMBL" id="LZZM01000173">
    <property type="protein sequence ID" value="OOM76472.1"/>
    <property type="molecule type" value="Genomic_DNA"/>
</dbReference>
<dbReference type="InterPro" id="IPR036866">
    <property type="entry name" value="RibonucZ/Hydroxyglut_hydro"/>
</dbReference>